<evidence type="ECO:0000256" key="3">
    <source>
        <dbReference type="SAM" id="Phobius"/>
    </source>
</evidence>
<dbReference type="Gene3D" id="2.10.109.10">
    <property type="entry name" value="Umud Fragment, subunit A"/>
    <property type="match status" value="1"/>
</dbReference>
<name>A0ABS0H6W9_9ACTN</name>
<protein>
    <submittedName>
        <fullName evidence="5">S26 family signal peptidase</fullName>
    </submittedName>
</protein>
<dbReference type="Pfam" id="PF10502">
    <property type="entry name" value="Peptidase_S26"/>
    <property type="match status" value="2"/>
</dbReference>
<accession>A0ABS0H6W9</accession>
<keyword evidence="3" id="KW-0472">Membrane</keyword>
<organism evidence="5 6">
    <name type="scientific">Plantactinospora alkalitolerans</name>
    <dbReference type="NCBI Taxonomy" id="2789879"/>
    <lineage>
        <taxon>Bacteria</taxon>
        <taxon>Bacillati</taxon>
        <taxon>Actinomycetota</taxon>
        <taxon>Actinomycetes</taxon>
        <taxon>Micromonosporales</taxon>
        <taxon>Micromonosporaceae</taxon>
        <taxon>Plantactinospora</taxon>
    </lineage>
</organism>
<feature type="domain" description="Peptidase S26" evidence="4">
    <location>
        <begin position="125"/>
        <end position="163"/>
    </location>
</feature>
<proteinExistence type="inferred from homology"/>
<reference evidence="5 6" key="1">
    <citation type="submission" date="2020-11" db="EMBL/GenBank/DDBJ databases">
        <title>A novel isolate from a Black sea contaminated sediment with potential to produce alkanes: Plantactinospora alkalitolerans sp. nov.</title>
        <authorList>
            <person name="Carro L."/>
            <person name="Veyisoglu A."/>
            <person name="Guven K."/>
            <person name="Schumann P."/>
            <person name="Klenk H.-P."/>
            <person name="Sahin N."/>
        </authorList>
    </citation>
    <scope>NUCLEOTIDE SEQUENCE [LARGE SCALE GENOMIC DNA]</scope>
    <source>
        <strain evidence="5 6">S1510</strain>
    </source>
</reference>
<gene>
    <name evidence="5" type="ORF">I0C86_35575</name>
</gene>
<dbReference type="PANTHER" id="PTHR43390">
    <property type="entry name" value="SIGNAL PEPTIDASE I"/>
    <property type="match status" value="1"/>
</dbReference>
<dbReference type="Proteomes" id="UP000638560">
    <property type="component" value="Unassembled WGS sequence"/>
</dbReference>
<dbReference type="EMBL" id="JADPUN010000330">
    <property type="protein sequence ID" value="MBF9134216.1"/>
    <property type="molecule type" value="Genomic_DNA"/>
</dbReference>
<dbReference type="RefSeq" id="WP_196205700.1">
    <property type="nucleotide sequence ID" value="NZ_JADPUN010000330.1"/>
</dbReference>
<keyword evidence="3" id="KW-1133">Transmembrane helix</keyword>
<evidence type="ECO:0000259" key="4">
    <source>
        <dbReference type="Pfam" id="PF10502"/>
    </source>
</evidence>
<dbReference type="InterPro" id="IPR000223">
    <property type="entry name" value="Pept_S26A_signal_pept_1"/>
</dbReference>
<evidence type="ECO:0000313" key="6">
    <source>
        <dbReference type="Proteomes" id="UP000638560"/>
    </source>
</evidence>
<evidence type="ECO:0000256" key="2">
    <source>
        <dbReference type="ARBA" id="ARBA00009370"/>
    </source>
</evidence>
<sequence length="171" mass="18405">MSQTSSWSLAAGGVVLAAVATLGWLRHRYLVVTVHGASMEPTYRAGEQLVVRRTPDRALRSSAVVVLRDELKVRVPAPAEVRPRPARSSSFTGRPLGPCIIKRAVAVPGDPLPRDTVPALRNAPESSVPPGKLVLLGDNAQASYDSREHGYYTTDRLLGVVIARLGHGRSR</sequence>
<dbReference type="InterPro" id="IPR036286">
    <property type="entry name" value="LexA/Signal_pep-like_sf"/>
</dbReference>
<dbReference type="SUPFAM" id="SSF51306">
    <property type="entry name" value="LexA/Signal peptidase"/>
    <property type="match status" value="1"/>
</dbReference>
<keyword evidence="3" id="KW-0812">Transmembrane</keyword>
<comment type="caution">
    <text evidence="5">The sequence shown here is derived from an EMBL/GenBank/DDBJ whole genome shotgun (WGS) entry which is preliminary data.</text>
</comment>
<dbReference type="InterPro" id="IPR019533">
    <property type="entry name" value="Peptidase_S26"/>
</dbReference>
<dbReference type="PRINTS" id="PR00727">
    <property type="entry name" value="LEADERPTASE"/>
</dbReference>
<feature type="domain" description="Peptidase S26" evidence="4">
    <location>
        <begin position="23"/>
        <end position="111"/>
    </location>
</feature>
<comment type="similarity">
    <text evidence="2">Belongs to the peptidase S26 family.</text>
</comment>
<dbReference type="PANTHER" id="PTHR43390:SF1">
    <property type="entry name" value="CHLOROPLAST PROCESSING PEPTIDASE"/>
    <property type="match status" value="1"/>
</dbReference>
<comment type="subcellular location">
    <subcellularLocation>
        <location evidence="1">Cell membrane</location>
        <topology evidence="1">Single-pass type II membrane protein</topology>
    </subcellularLocation>
</comment>
<evidence type="ECO:0000256" key="1">
    <source>
        <dbReference type="ARBA" id="ARBA00004401"/>
    </source>
</evidence>
<keyword evidence="6" id="KW-1185">Reference proteome</keyword>
<feature type="transmembrane region" description="Helical" evidence="3">
    <location>
        <begin position="6"/>
        <end position="25"/>
    </location>
</feature>
<evidence type="ECO:0000313" key="5">
    <source>
        <dbReference type="EMBL" id="MBF9134216.1"/>
    </source>
</evidence>
<dbReference type="CDD" id="cd06462">
    <property type="entry name" value="Peptidase_S24_S26"/>
    <property type="match status" value="1"/>
</dbReference>